<accession>A0A4R7VZ38</accession>
<evidence type="ECO:0000259" key="1">
    <source>
        <dbReference type="Pfam" id="PF15567"/>
    </source>
</evidence>
<protein>
    <submittedName>
        <fullName evidence="3">Papain fold toxin 1 (Glutamine deamidase) of polymorphic toxin system</fullName>
    </submittedName>
</protein>
<dbReference type="InterPro" id="IPR028908">
    <property type="entry name" value="Tox-PL_dom"/>
</dbReference>
<keyword evidence="4" id="KW-1185">Reference proteome</keyword>
<dbReference type="RefSeq" id="WP_133902154.1">
    <property type="nucleotide sequence ID" value="NZ_SOCP01000003.1"/>
</dbReference>
<feature type="domain" description="Tox-PL" evidence="2">
    <location>
        <begin position="91"/>
        <end position="193"/>
    </location>
</feature>
<dbReference type="InterPro" id="IPR029082">
    <property type="entry name" value="Imm35"/>
</dbReference>
<dbReference type="Pfam" id="PF15644">
    <property type="entry name" value="Gln_amidase"/>
    <property type="match status" value="1"/>
</dbReference>
<proteinExistence type="predicted"/>
<evidence type="ECO:0000313" key="3">
    <source>
        <dbReference type="EMBL" id="TDV55045.1"/>
    </source>
</evidence>
<organism evidence="3 4">
    <name type="scientific">Actinophytocola oryzae</name>
    <dbReference type="NCBI Taxonomy" id="502181"/>
    <lineage>
        <taxon>Bacteria</taxon>
        <taxon>Bacillati</taxon>
        <taxon>Actinomycetota</taxon>
        <taxon>Actinomycetes</taxon>
        <taxon>Pseudonocardiales</taxon>
        <taxon>Pseudonocardiaceae</taxon>
    </lineage>
</organism>
<dbReference type="OrthoDB" id="3681146at2"/>
<sequence>MTASLARDWLVRVHSGRAELADTAPVIETATATVFACRLAGRPDPMLTSAVAVPRNGSMPFHLATDDPLGDLAGHAAEPTPRPLRRQAARTNARGRVLAVDAAVDGYPASAVPWRPDDETAGWWDRLVGHFPGARVGECATWDEVVRAVAATGPDTRGVVWIRREVAGLEFTGHLVYAHNNDGQVVLLDGQTGGLARLDTGGVRGLRLARFHRQRPGVGVEPWRRSAPTFPAAVAKARAWLALRHAGQLVLIAPSPYDEMRRGWLFACSSARYVTYHDWRAQTLDGALVVPKDEAAPFGLPNAEPWNWLRDWDLGAVEAVPEPAAGGPPSWYAETMPRLGPVLSTSVHPNGESVLAELSRFPRDARALVWLRRRDRRGRESVGALFNALIGAAGPILVESSTGRTAVLDQPGLLALHVIRYH</sequence>
<evidence type="ECO:0000313" key="4">
    <source>
        <dbReference type="Proteomes" id="UP000294927"/>
    </source>
</evidence>
<comment type="caution">
    <text evidence="3">The sequence shown here is derived from an EMBL/GenBank/DDBJ whole genome shotgun (WGS) entry which is preliminary data.</text>
</comment>
<dbReference type="EMBL" id="SOCP01000003">
    <property type="protein sequence ID" value="TDV55045.1"/>
    <property type="molecule type" value="Genomic_DNA"/>
</dbReference>
<feature type="domain" description="Immunity protein 35" evidence="1">
    <location>
        <begin position="232"/>
        <end position="313"/>
    </location>
</feature>
<name>A0A4R7VZ38_9PSEU</name>
<dbReference type="AlphaFoldDB" id="A0A4R7VZ38"/>
<gene>
    <name evidence="3" type="ORF">CLV71_103286</name>
</gene>
<dbReference type="Pfam" id="PF15567">
    <property type="entry name" value="Imm35"/>
    <property type="match status" value="1"/>
</dbReference>
<reference evidence="3 4" key="1">
    <citation type="submission" date="2019-03" db="EMBL/GenBank/DDBJ databases">
        <title>Genomic Encyclopedia of Archaeal and Bacterial Type Strains, Phase II (KMG-II): from individual species to whole genera.</title>
        <authorList>
            <person name="Goeker M."/>
        </authorList>
    </citation>
    <scope>NUCLEOTIDE SEQUENCE [LARGE SCALE GENOMIC DNA]</scope>
    <source>
        <strain evidence="3 4">DSM 45499</strain>
    </source>
</reference>
<evidence type="ECO:0000259" key="2">
    <source>
        <dbReference type="Pfam" id="PF15644"/>
    </source>
</evidence>
<dbReference type="Proteomes" id="UP000294927">
    <property type="component" value="Unassembled WGS sequence"/>
</dbReference>